<gene>
    <name evidence="2" type="primary">CHUP1_1</name>
    <name evidence="2" type="ORF">Tsubulata_040585</name>
</gene>
<comment type="caution">
    <text evidence="2">The sequence shown here is derived from an EMBL/GenBank/DDBJ whole genome shotgun (WGS) entry which is preliminary data.</text>
</comment>
<reference evidence="2" key="1">
    <citation type="submission" date="2022-02" db="EMBL/GenBank/DDBJ databases">
        <authorList>
            <person name="Henning P.M."/>
            <person name="McCubbin A.G."/>
            <person name="Shore J.S."/>
        </authorList>
    </citation>
    <scope>NUCLEOTIDE SEQUENCE</scope>
    <source>
        <strain evidence="2">F60SS</strain>
        <tissue evidence="2">Leaves</tissue>
    </source>
</reference>
<evidence type="ECO:0000313" key="2">
    <source>
        <dbReference type="EMBL" id="KAJ4843969.1"/>
    </source>
</evidence>
<keyword evidence="1" id="KW-0175">Coiled coil</keyword>
<dbReference type="OrthoDB" id="1926437at2759"/>
<organism evidence="2 3">
    <name type="scientific">Turnera subulata</name>
    <dbReference type="NCBI Taxonomy" id="218843"/>
    <lineage>
        <taxon>Eukaryota</taxon>
        <taxon>Viridiplantae</taxon>
        <taxon>Streptophyta</taxon>
        <taxon>Embryophyta</taxon>
        <taxon>Tracheophyta</taxon>
        <taxon>Spermatophyta</taxon>
        <taxon>Magnoliopsida</taxon>
        <taxon>eudicotyledons</taxon>
        <taxon>Gunneridae</taxon>
        <taxon>Pentapetalae</taxon>
        <taxon>rosids</taxon>
        <taxon>fabids</taxon>
        <taxon>Malpighiales</taxon>
        <taxon>Passifloraceae</taxon>
        <taxon>Turnera</taxon>
    </lineage>
</organism>
<name>A0A9Q0G824_9ROSI</name>
<evidence type="ECO:0000313" key="3">
    <source>
        <dbReference type="Proteomes" id="UP001141552"/>
    </source>
</evidence>
<feature type="coiled-coil region" evidence="1">
    <location>
        <begin position="1"/>
        <end position="75"/>
    </location>
</feature>
<evidence type="ECO:0000256" key="1">
    <source>
        <dbReference type="SAM" id="Coils"/>
    </source>
</evidence>
<accession>A0A9Q0G824</accession>
<dbReference type="AlphaFoldDB" id="A0A9Q0G824"/>
<dbReference type="Proteomes" id="UP001141552">
    <property type="component" value="Unassembled WGS sequence"/>
</dbReference>
<sequence>MRELEVEVVELERKNRELQHEKRDLSFKLDTAESKAAALSNMTETEMVAKVREEVNSLRHANEDLQKQVEGLQMNRFSEVEELVYLRWVNAVSNLILLHY</sequence>
<protein>
    <submittedName>
        <fullName evidence="2">Protein chup1, chloroplastic</fullName>
    </submittedName>
</protein>
<proteinExistence type="predicted"/>
<reference evidence="2" key="2">
    <citation type="journal article" date="2023" name="Plants (Basel)">
        <title>Annotation of the Turnera subulata (Passifloraceae) Draft Genome Reveals the S-Locus Evolved after the Divergence of Turneroideae from Passifloroideae in a Stepwise Manner.</title>
        <authorList>
            <person name="Henning P.M."/>
            <person name="Roalson E.H."/>
            <person name="Mir W."/>
            <person name="McCubbin A.G."/>
            <person name="Shore J.S."/>
        </authorList>
    </citation>
    <scope>NUCLEOTIDE SEQUENCE</scope>
    <source>
        <strain evidence="2">F60SS</strain>
    </source>
</reference>
<keyword evidence="3" id="KW-1185">Reference proteome</keyword>
<dbReference type="EMBL" id="JAKUCV010002090">
    <property type="protein sequence ID" value="KAJ4843969.1"/>
    <property type="molecule type" value="Genomic_DNA"/>
</dbReference>